<dbReference type="GO" id="GO:0009298">
    <property type="term" value="P:GDP-mannose biosynthetic process"/>
    <property type="evidence" value="ECO:0007669"/>
    <property type="project" value="InterPro"/>
</dbReference>
<dbReference type="PANTHER" id="PTHR10309">
    <property type="entry name" value="MANNOSE-6-PHOSPHATE ISOMERASE"/>
    <property type="match status" value="1"/>
</dbReference>
<evidence type="ECO:0000256" key="1">
    <source>
        <dbReference type="ARBA" id="ARBA00000757"/>
    </source>
</evidence>
<comment type="cofactor">
    <cofactor evidence="8">
        <name>Zn(2+)</name>
        <dbReference type="ChEBI" id="CHEBI:29105"/>
    </cofactor>
    <text evidence="8">Binds 1 zinc ion per subunit.</text>
</comment>
<dbReference type="GO" id="GO:0008270">
    <property type="term" value="F:zinc ion binding"/>
    <property type="evidence" value="ECO:0007669"/>
    <property type="project" value="InterPro"/>
</dbReference>
<dbReference type="EC" id="5.3.1.8" evidence="3"/>
<dbReference type="CDD" id="cd07011">
    <property type="entry name" value="cupin_PMI_type_I_N"/>
    <property type="match status" value="1"/>
</dbReference>
<dbReference type="PANTHER" id="PTHR10309:SF0">
    <property type="entry name" value="MANNOSE-6-PHOSPHATE ISOMERASE"/>
    <property type="match status" value="1"/>
</dbReference>
<reference evidence="10 11" key="1">
    <citation type="submission" date="2016-10" db="EMBL/GenBank/DDBJ databases">
        <authorList>
            <person name="de Groot N.N."/>
        </authorList>
    </citation>
    <scope>NUCLEOTIDE SEQUENCE [LARGE SCALE GENOMIC DNA]</scope>
    <source>
        <strain evidence="10 11">CGMCC 1.9159</strain>
    </source>
</reference>
<dbReference type="Proteomes" id="UP000199475">
    <property type="component" value="Unassembled WGS sequence"/>
</dbReference>
<feature type="binding site" evidence="8">
    <location>
        <position position="259"/>
    </location>
    <ligand>
        <name>Zn(2+)</name>
        <dbReference type="ChEBI" id="CHEBI:29105"/>
    </ligand>
</feature>
<comment type="catalytic activity">
    <reaction evidence="1">
        <text>D-mannose 6-phosphate = D-fructose 6-phosphate</text>
        <dbReference type="Rhea" id="RHEA:12356"/>
        <dbReference type="ChEBI" id="CHEBI:58735"/>
        <dbReference type="ChEBI" id="CHEBI:61527"/>
        <dbReference type="EC" id="5.3.1.8"/>
    </reaction>
</comment>
<dbReference type="Pfam" id="PF20511">
    <property type="entry name" value="PMI_typeI_cat"/>
    <property type="match status" value="1"/>
</dbReference>
<feature type="binding site" evidence="8">
    <location>
        <position position="94"/>
    </location>
    <ligand>
        <name>Zn(2+)</name>
        <dbReference type="ChEBI" id="CHEBI:29105"/>
    </ligand>
</feature>
<dbReference type="Gene3D" id="1.10.441.10">
    <property type="entry name" value="Phosphomannose Isomerase, domain 2"/>
    <property type="match status" value="1"/>
</dbReference>
<keyword evidence="11" id="KW-1185">Reference proteome</keyword>
<sequence>MRGLTGTVQHFAWGDRTEIPRILGIEPDGQPWAEYWLGAHEAGPSHFDDDPRETLASYLAKHPEEIGIRSVKRFGPKLPYMMKILSAAGPLSLQVHPTRDQAVEGFAKESLRDIPLHHPARSYKDDWPKPEAIVALTPFEGLLGFREPAETVALFEQLGVASELTSVIGPLRDRKESLALQEVFLDVLTINRRRHLVDLVLARAVEFLDAGGALGEFARTAVEIDEHFPGDPGILAALLLNRFHLEPGEAVALEAGVMHAYLRGTGVEVMASSDNIVRGGLTKKHIDVDGLLGLVNFAQRQPTILRPEGADGLYRYPTHFPEFELWMITPTNHHEMTLPRDDAARIALVTDGEFTLRGDAEHTLTRGGAVFIPAGETVHCTGAGQMFVCTSGS</sequence>
<evidence type="ECO:0000256" key="5">
    <source>
        <dbReference type="ARBA" id="ARBA00022833"/>
    </source>
</evidence>
<dbReference type="GO" id="GO:0004476">
    <property type="term" value="F:mannose-6-phosphate isomerase activity"/>
    <property type="evidence" value="ECO:0007669"/>
    <property type="project" value="UniProtKB-EC"/>
</dbReference>
<comment type="similarity">
    <text evidence="2">Belongs to the mannose-6-phosphate isomerase type 1 family.</text>
</comment>
<dbReference type="PRINTS" id="PR00714">
    <property type="entry name" value="MAN6PISMRASE"/>
</dbReference>
<accession>A0A1G9IKP6</accession>
<dbReference type="InterPro" id="IPR001250">
    <property type="entry name" value="Man6P_Isoase-1"/>
</dbReference>
<keyword evidence="5 8" id="KW-0862">Zinc</keyword>
<evidence type="ECO:0000313" key="10">
    <source>
        <dbReference type="EMBL" id="SDL25444.1"/>
    </source>
</evidence>
<dbReference type="AlphaFoldDB" id="A0A1G9IKP6"/>
<evidence type="ECO:0000256" key="7">
    <source>
        <dbReference type="PIRSR" id="PIRSR001480-1"/>
    </source>
</evidence>
<dbReference type="InterPro" id="IPR014710">
    <property type="entry name" value="RmlC-like_jellyroll"/>
</dbReference>
<dbReference type="NCBIfam" id="TIGR00218">
    <property type="entry name" value="manA"/>
    <property type="match status" value="1"/>
</dbReference>
<evidence type="ECO:0000259" key="9">
    <source>
        <dbReference type="Pfam" id="PF20511"/>
    </source>
</evidence>
<dbReference type="SUPFAM" id="SSF51182">
    <property type="entry name" value="RmlC-like cupins"/>
    <property type="match status" value="1"/>
</dbReference>
<feature type="binding site" evidence="8">
    <location>
        <position position="96"/>
    </location>
    <ligand>
        <name>Zn(2+)</name>
        <dbReference type="ChEBI" id="CHEBI:29105"/>
    </ligand>
</feature>
<dbReference type="InterPro" id="IPR046457">
    <property type="entry name" value="PMI_typeI_cat"/>
</dbReference>
<keyword evidence="6 10" id="KW-0413">Isomerase</keyword>
<dbReference type="STRING" id="686624.SAMN04488242_0984"/>
<evidence type="ECO:0000256" key="4">
    <source>
        <dbReference type="ARBA" id="ARBA00022723"/>
    </source>
</evidence>
<gene>
    <name evidence="10" type="ORF">SAMN04488242_0984</name>
</gene>
<organism evidence="10 11">
    <name type="scientific">Tessaracoccus oleiagri</name>
    <dbReference type="NCBI Taxonomy" id="686624"/>
    <lineage>
        <taxon>Bacteria</taxon>
        <taxon>Bacillati</taxon>
        <taxon>Actinomycetota</taxon>
        <taxon>Actinomycetes</taxon>
        <taxon>Propionibacteriales</taxon>
        <taxon>Propionibacteriaceae</taxon>
        <taxon>Tessaracoccus</taxon>
    </lineage>
</organism>
<feature type="binding site" evidence="8">
    <location>
        <position position="131"/>
    </location>
    <ligand>
        <name>Zn(2+)</name>
        <dbReference type="ChEBI" id="CHEBI:29105"/>
    </ligand>
</feature>
<evidence type="ECO:0000313" key="11">
    <source>
        <dbReference type="Proteomes" id="UP000199475"/>
    </source>
</evidence>
<dbReference type="OrthoDB" id="9792649at2"/>
<keyword evidence="4 8" id="KW-0479">Metal-binding</keyword>
<protein>
    <recommendedName>
        <fullName evidence="3">mannose-6-phosphate isomerase</fullName>
        <ecNumber evidence="3">5.3.1.8</ecNumber>
    </recommendedName>
</protein>
<dbReference type="Gene3D" id="2.60.120.10">
    <property type="entry name" value="Jelly Rolls"/>
    <property type="match status" value="2"/>
</dbReference>
<evidence type="ECO:0000256" key="8">
    <source>
        <dbReference type="PIRSR" id="PIRSR001480-2"/>
    </source>
</evidence>
<dbReference type="GO" id="GO:0005829">
    <property type="term" value="C:cytosol"/>
    <property type="evidence" value="ECO:0007669"/>
    <property type="project" value="TreeGrafter"/>
</dbReference>
<dbReference type="GO" id="GO:0005975">
    <property type="term" value="P:carbohydrate metabolic process"/>
    <property type="evidence" value="ECO:0007669"/>
    <property type="project" value="InterPro"/>
</dbReference>
<dbReference type="RefSeq" id="WP_093249399.1">
    <property type="nucleotide sequence ID" value="NZ_FNGP01000001.1"/>
</dbReference>
<name>A0A1G9IKP6_9ACTN</name>
<evidence type="ECO:0000256" key="6">
    <source>
        <dbReference type="ARBA" id="ARBA00023235"/>
    </source>
</evidence>
<feature type="active site" evidence="7">
    <location>
        <position position="278"/>
    </location>
</feature>
<dbReference type="InterPro" id="IPR011051">
    <property type="entry name" value="RmlC_Cupin_sf"/>
</dbReference>
<dbReference type="InterPro" id="IPR016305">
    <property type="entry name" value="Mannose-6-P_Isomerase"/>
</dbReference>
<proteinExistence type="inferred from homology"/>
<evidence type="ECO:0000256" key="3">
    <source>
        <dbReference type="ARBA" id="ARBA00011956"/>
    </source>
</evidence>
<dbReference type="PIRSF" id="PIRSF001480">
    <property type="entry name" value="Mannose-6-phosphate_isomerase"/>
    <property type="match status" value="1"/>
</dbReference>
<feature type="domain" description="Phosphomannose isomerase type I catalytic" evidence="9">
    <location>
        <begin position="4"/>
        <end position="146"/>
    </location>
</feature>
<dbReference type="EMBL" id="FNGP01000001">
    <property type="protein sequence ID" value="SDL25444.1"/>
    <property type="molecule type" value="Genomic_DNA"/>
</dbReference>
<evidence type="ECO:0000256" key="2">
    <source>
        <dbReference type="ARBA" id="ARBA00010772"/>
    </source>
</evidence>